<reference evidence="5" key="1">
    <citation type="submission" date="2021-03" db="EMBL/GenBank/DDBJ databases">
        <authorList>
            <person name="Jaffe A."/>
        </authorList>
    </citation>
    <scope>NUCLEOTIDE SEQUENCE</scope>
    <source>
        <strain evidence="5">RIFCSPLOWO2_01_FULL_AR10_48_17</strain>
    </source>
</reference>
<proteinExistence type="predicted"/>
<evidence type="ECO:0000313" key="6">
    <source>
        <dbReference type="Proteomes" id="UP000675968"/>
    </source>
</evidence>
<evidence type="ECO:0000256" key="3">
    <source>
        <dbReference type="ARBA" id="ARBA00022691"/>
    </source>
</evidence>
<keyword evidence="3" id="KW-0949">S-adenosyl-L-methionine</keyword>
<evidence type="ECO:0000313" key="5">
    <source>
        <dbReference type="EMBL" id="MBS3061784.1"/>
    </source>
</evidence>
<evidence type="ECO:0000259" key="4">
    <source>
        <dbReference type="Pfam" id="PF13847"/>
    </source>
</evidence>
<reference evidence="5" key="2">
    <citation type="submission" date="2021-05" db="EMBL/GenBank/DDBJ databases">
        <title>Protein family content uncovers lineage relationships and bacterial pathway maintenance mechanisms in DPANN archaea.</title>
        <authorList>
            <person name="Castelle C.J."/>
            <person name="Meheust R."/>
            <person name="Jaffe A.L."/>
            <person name="Seitz K."/>
            <person name="Gong X."/>
            <person name="Baker B.J."/>
            <person name="Banfield J.F."/>
        </authorList>
    </citation>
    <scope>NUCLEOTIDE SEQUENCE</scope>
    <source>
        <strain evidence="5">RIFCSPLOWO2_01_FULL_AR10_48_17</strain>
    </source>
</reference>
<dbReference type="CDD" id="cd02440">
    <property type="entry name" value="AdoMet_MTases"/>
    <property type="match status" value="1"/>
</dbReference>
<dbReference type="GO" id="GO:0032259">
    <property type="term" value="P:methylation"/>
    <property type="evidence" value="ECO:0007669"/>
    <property type="project" value="UniProtKB-KW"/>
</dbReference>
<dbReference type="Proteomes" id="UP000675968">
    <property type="component" value="Unassembled WGS sequence"/>
</dbReference>
<dbReference type="InterPro" id="IPR025714">
    <property type="entry name" value="Methyltranfer_dom"/>
</dbReference>
<sequence>MSSMMYEWFPYPSRVVQSKSDLEGFGLWAANAMGKPRDWFLGKTVLELGCGTGEVAAGLGLFGARVIAVDLSFSSIEKGLGLKKKYGLDSVSFVQGDLFLFDPKEKFDVVLSLGVLHHTKNPRKGFGVAVSHVKAGGFVCVGLYNAVGRLRLRWKRWLVGLLAGSDVKKRMETAKKLFYGGRVPPKGEVYLADKFGQPYESYHLVEEVLHWFSEERLVVTHSRPALENHLSWMQIKWFLEKRGAFFVLTGKKN</sequence>
<dbReference type="SUPFAM" id="SSF53335">
    <property type="entry name" value="S-adenosyl-L-methionine-dependent methyltransferases"/>
    <property type="match status" value="1"/>
</dbReference>
<organism evidence="5 6">
    <name type="scientific">Candidatus Iainarchaeum sp</name>
    <dbReference type="NCBI Taxonomy" id="3101447"/>
    <lineage>
        <taxon>Archaea</taxon>
        <taxon>Candidatus Iainarchaeota</taxon>
        <taxon>Candidatus Iainarchaeia</taxon>
        <taxon>Candidatus Iainarchaeales</taxon>
        <taxon>Candidatus Iainarchaeaceae</taxon>
        <taxon>Candidatus Iainarchaeum</taxon>
    </lineage>
</organism>
<dbReference type="Gene3D" id="3.40.50.150">
    <property type="entry name" value="Vaccinia Virus protein VP39"/>
    <property type="match status" value="1"/>
</dbReference>
<dbReference type="PANTHER" id="PTHR43464:SF19">
    <property type="entry name" value="UBIQUINONE BIOSYNTHESIS O-METHYLTRANSFERASE, MITOCHONDRIAL"/>
    <property type="match status" value="1"/>
</dbReference>
<evidence type="ECO:0000256" key="2">
    <source>
        <dbReference type="ARBA" id="ARBA00022679"/>
    </source>
</evidence>
<dbReference type="PANTHER" id="PTHR43464">
    <property type="entry name" value="METHYLTRANSFERASE"/>
    <property type="match status" value="1"/>
</dbReference>
<dbReference type="AlphaFoldDB" id="A0A8T4L5H9"/>
<comment type="caution">
    <text evidence="5">The sequence shown here is derived from an EMBL/GenBank/DDBJ whole genome shotgun (WGS) entry which is preliminary data.</text>
</comment>
<gene>
    <name evidence="5" type="ORF">J4215_04350</name>
</gene>
<dbReference type="GO" id="GO:0008168">
    <property type="term" value="F:methyltransferase activity"/>
    <property type="evidence" value="ECO:0007669"/>
    <property type="project" value="UniProtKB-KW"/>
</dbReference>
<feature type="domain" description="Methyltransferase" evidence="4">
    <location>
        <begin position="42"/>
        <end position="151"/>
    </location>
</feature>
<dbReference type="InterPro" id="IPR029063">
    <property type="entry name" value="SAM-dependent_MTases_sf"/>
</dbReference>
<dbReference type="Pfam" id="PF13847">
    <property type="entry name" value="Methyltransf_31"/>
    <property type="match status" value="1"/>
</dbReference>
<evidence type="ECO:0000256" key="1">
    <source>
        <dbReference type="ARBA" id="ARBA00022603"/>
    </source>
</evidence>
<accession>A0A8T4L5H9</accession>
<keyword evidence="2" id="KW-0808">Transferase</keyword>
<dbReference type="EMBL" id="JAGVWC010000010">
    <property type="protein sequence ID" value="MBS3061784.1"/>
    <property type="molecule type" value="Genomic_DNA"/>
</dbReference>
<keyword evidence="1 5" id="KW-0489">Methyltransferase</keyword>
<protein>
    <submittedName>
        <fullName evidence="5">Class I SAM-dependent methyltransferase</fullName>
    </submittedName>
</protein>
<name>A0A8T4L5H9_9ARCH</name>